<evidence type="ECO:0000256" key="1">
    <source>
        <dbReference type="SAM" id="MobiDB-lite"/>
    </source>
</evidence>
<accession>A0A9N7VCT8</accession>
<dbReference type="Proteomes" id="UP001153269">
    <property type="component" value="Unassembled WGS sequence"/>
</dbReference>
<name>A0A9N7VCT8_PLEPL</name>
<evidence type="ECO:0000313" key="2">
    <source>
        <dbReference type="EMBL" id="CAB1450006.1"/>
    </source>
</evidence>
<feature type="region of interest" description="Disordered" evidence="1">
    <location>
        <begin position="24"/>
        <end position="114"/>
    </location>
</feature>
<feature type="compositionally biased region" description="Acidic residues" evidence="1">
    <location>
        <begin position="97"/>
        <end position="106"/>
    </location>
</feature>
<dbReference type="EMBL" id="CADEAL010004036">
    <property type="protein sequence ID" value="CAB1450006.1"/>
    <property type="molecule type" value="Genomic_DNA"/>
</dbReference>
<protein>
    <submittedName>
        <fullName evidence="2">Uncharacterized protein</fullName>
    </submittedName>
</protein>
<keyword evidence="3" id="KW-1185">Reference proteome</keyword>
<feature type="compositionally biased region" description="Acidic residues" evidence="1">
    <location>
        <begin position="48"/>
        <end position="57"/>
    </location>
</feature>
<evidence type="ECO:0000313" key="3">
    <source>
        <dbReference type="Proteomes" id="UP001153269"/>
    </source>
</evidence>
<feature type="compositionally biased region" description="Acidic residues" evidence="1">
    <location>
        <begin position="65"/>
        <end position="88"/>
    </location>
</feature>
<gene>
    <name evidence="2" type="ORF">PLEPLA_LOCUS37692</name>
</gene>
<proteinExistence type="predicted"/>
<comment type="caution">
    <text evidence="2">The sequence shown here is derived from an EMBL/GenBank/DDBJ whole genome shotgun (WGS) entry which is preliminary data.</text>
</comment>
<sequence length="161" mass="17286">MMKMRVVQKVRASVKMMKMRVAQWNRTGEGLSEDDEDEGGSVVTGEGLSEDDEDEGGSVEQVEGLSEDDEDEGCSEGESLSEDDEDEGGSVVTGEGLSEDDEDEGGSVEQDVTPGFVIGRLYTRASSFNQDLKSQYQSIRITISSHTHDAASNSGSGFDLS</sequence>
<reference evidence="2" key="1">
    <citation type="submission" date="2020-03" db="EMBL/GenBank/DDBJ databases">
        <authorList>
            <person name="Weist P."/>
        </authorList>
    </citation>
    <scope>NUCLEOTIDE SEQUENCE</scope>
</reference>
<dbReference type="AlphaFoldDB" id="A0A9N7VCT8"/>
<organism evidence="2 3">
    <name type="scientific">Pleuronectes platessa</name>
    <name type="common">European plaice</name>
    <dbReference type="NCBI Taxonomy" id="8262"/>
    <lineage>
        <taxon>Eukaryota</taxon>
        <taxon>Metazoa</taxon>
        <taxon>Chordata</taxon>
        <taxon>Craniata</taxon>
        <taxon>Vertebrata</taxon>
        <taxon>Euteleostomi</taxon>
        <taxon>Actinopterygii</taxon>
        <taxon>Neopterygii</taxon>
        <taxon>Teleostei</taxon>
        <taxon>Neoteleostei</taxon>
        <taxon>Acanthomorphata</taxon>
        <taxon>Carangaria</taxon>
        <taxon>Pleuronectiformes</taxon>
        <taxon>Pleuronectoidei</taxon>
        <taxon>Pleuronectidae</taxon>
        <taxon>Pleuronectes</taxon>
    </lineage>
</organism>